<evidence type="ECO:0000313" key="2">
    <source>
        <dbReference type="Proteomes" id="UP001562065"/>
    </source>
</evidence>
<comment type="caution">
    <text evidence="1">The sequence shown here is derived from an EMBL/GenBank/DDBJ whole genome shotgun (WGS) entry which is preliminary data.</text>
</comment>
<evidence type="ECO:0000313" key="1">
    <source>
        <dbReference type="EMBL" id="MEY1661950.1"/>
    </source>
</evidence>
<protein>
    <submittedName>
        <fullName evidence="1">Uncharacterized protein</fullName>
    </submittedName>
</protein>
<gene>
    <name evidence="1" type="ORF">AB5I84_07290</name>
</gene>
<dbReference type="Proteomes" id="UP001562065">
    <property type="component" value="Unassembled WGS sequence"/>
</dbReference>
<reference evidence="1 2" key="1">
    <citation type="submission" date="2024-07" db="EMBL/GenBank/DDBJ databases">
        <authorList>
            <person name="Ren Q."/>
        </authorList>
    </citation>
    <scope>NUCLEOTIDE SEQUENCE [LARGE SCALE GENOMIC DNA]</scope>
    <source>
        <strain evidence="1 2">REN37</strain>
    </source>
</reference>
<name>A0ABV4AJU4_9GAMM</name>
<keyword evidence="2" id="KW-1185">Reference proteome</keyword>
<accession>A0ABV4AJU4</accession>
<organism evidence="1 2">
    <name type="scientific">Isoalcanivorax beigongshangi</name>
    <dbReference type="NCBI Taxonomy" id="3238810"/>
    <lineage>
        <taxon>Bacteria</taxon>
        <taxon>Pseudomonadati</taxon>
        <taxon>Pseudomonadota</taxon>
        <taxon>Gammaproteobacteria</taxon>
        <taxon>Oceanospirillales</taxon>
        <taxon>Alcanivoracaceae</taxon>
        <taxon>Isoalcanivorax</taxon>
    </lineage>
</organism>
<dbReference type="RefSeq" id="WP_369455196.1">
    <property type="nucleotide sequence ID" value="NZ_JBGCUO010000001.1"/>
</dbReference>
<dbReference type="EMBL" id="JBGCUO010000001">
    <property type="protein sequence ID" value="MEY1661950.1"/>
    <property type="molecule type" value="Genomic_DNA"/>
</dbReference>
<proteinExistence type="predicted"/>
<sequence>MASISAIRLLQAALCCGLLLFGTLVRAEDPRTVILSAEDLDLDAASAALSLMRWSAAEAAFEPLPFQIDPLDSVDMVWFADADQQRDAGGERFRGRDQLLFRALDAGPLAPQHAQPDVGKVLREIRLGEPAQAVYVVQDNPRRSAQRYIEHDLAQGVTRTASYELRVNPANELDWRYLGFYSYRGEGSIIDTLKMRMAAGFLNRHARMTLDNDNLRPRQVANKVGPIRSVMHLETKVVLAGIPVMRLQMQAHRYADHYEAHSYAVIPRLYKGSLRAPEVQVTIDGNAQYGARVQTARGGTLVSTVNGHGDVAGAELVERGLSTDESWILFDSQKDFILLAQLAMPPSLQGIPLALVYEDDEDKAMAPEQFQGQLPNLGYSLQGWPPSRELRFAVQLLFDQSLHGMAPNAYAQWRGGQPSLSVRYWTDGDSLDPGA</sequence>